<dbReference type="Proteomes" id="UP001632037">
    <property type="component" value="Unassembled WGS sequence"/>
</dbReference>
<comment type="caution">
    <text evidence="2">The sequence shown here is derived from an EMBL/GenBank/DDBJ whole genome shotgun (WGS) entry which is preliminary data.</text>
</comment>
<dbReference type="EMBL" id="JBIMZQ010000051">
    <property type="protein sequence ID" value="KAL3658812.1"/>
    <property type="molecule type" value="Genomic_DNA"/>
</dbReference>
<sequence>MPATRVAFSGAQVIEYDAALASVVRLGGVCSYAASATDSLALECEARGLNDSEQLTQRYVDELQRFLRQRGFEPISSDLKELQTQRRVLELLLTWTDTQDKENQIPLDILDPETLERAQLAKKQLGGLVDDGYAFGRRFFSVATYVGTLSSEELLAEAKNRNLELLQLDKKQRTTVKALDRELLGLYGTAEGRPLRSLTLRQLVTEAESRGMLGPEGEKARDLKGKKSKRAWVDILRPVLVAEVRAAKIHEMEEDMLREKLVQELEREKQQEQKQRVVELIERVMKQVPKGKSVNSEPEDDDSTLQYDKKDVDKIHKYLEALVKPVCTPSEGEGDVDMEQ</sequence>
<name>A0ABD3EX27_9STRA</name>
<feature type="region of interest" description="Disordered" evidence="1">
    <location>
        <begin position="289"/>
        <end position="309"/>
    </location>
</feature>
<proteinExistence type="predicted"/>
<protein>
    <submittedName>
        <fullName evidence="2">Uncharacterized protein</fullName>
    </submittedName>
</protein>
<keyword evidence="3" id="KW-1185">Reference proteome</keyword>
<evidence type="ECO:0000313" key="3">
    <source>
        <dbReference type="Proteomes" id="UP001632037"/>
    </source>
</evidence>
<evidence type="ECO:0000256" key="1">
    <source>
        <dbReference type="SAM" id="MobiDB-lite"/>
    </source>
</evidence>
<organism evidence="2 3">
    <name type="scientific">Phytophthora oleae</name>
    <dbReference type="NCBI Taxonomy" id="2107226"/>
    <lineage>
        <taxon>Eukaryota</taxon>
        <taxon>Sar</taxon>
        <taxon>Stramenopiles</taxon>
        <taxon>Oomycota</taxon>
        <taxon>Peronosporomycetes</taxon>
        <taxon>Peronosporales</taxon>
        <taxon>Peronosporaceae</taxon>
        <taxon>Phytophthora</taxon>
    </lineage>
</organism>
<dbReference type="AlphaFoldDB" id="A0ABD3EX27"/>
<reference evidence="2 3" key="1">
    <citation type="submission" date="2024-09" db="EMBL/GenBank/DDBJ databases">
        <title>Genome sequencing and assembly of Phytophthora oleae, isolate VK10A, causative agent of rot of olive drupes.</title>
        <authorList>
            <person name="Conti Taguali S."/>
            <person name="Riolo M."/>
            <person name="La Spada F."/>
            <person name="Cacciola S.O."/>
            <person name="Dionisio G."/>
        </authorList>
    </citation>
    <scope>NUCLEOTIDE SEQUENCE [LARGE SCALE GENOMIC DNA]</scope>
    <source>
        <strain evidence="2 3">VK10A</strain>
    </source>
</reference>
<evidence type="ECO:0000313" key="2">
    <source>
        <dbReference type="EMBL" id="KAL3658812.1"/>
    </source>
</evidence>
<accession>A0ABD3EX27</accession>
<gene>
    <name evidence="2" type="ORF">V7S43_016180</name>
</gene>